<protein>
    <submittedName>
        <fullName evidence="1">Uncharacterized protein</fullName>
    </submittedName>
</protein>
<reference evidence="1" key="1">
    <citation type="submission" date="2022-05" db="EMBL/GenBank/DDBJ databases">
        <title>The Musa troglodytarum L. genome provides insights into the mechanism of non-climacteric behaviour and enrichment of carotenoids.</title>
        <authorList>
            <person name="Wang J."/>
        </authorList>
    </citation>
    <scope>NUCLEOTIDE SEQUENCE</scope>
    <source>
        <tissue evidence="1">Leaf</tissue>
    </source>
</reference>
<dbReference type="AlphaFoldDB" id="A0A9E7GW26"/>
<keyword evidence="2" id="KW-1185">Reference proteome</keyword>
<organism evidence="1 2">
    <name type="scientific">Musa troglodytarum</name>
    <name type="common">fe'i banana</name>
    <dbReference type="NCBI Taxonomy" id="320322"/>
    <lineage>
        <taxon>Eukaryota</taxon>
        <taxon>Viridiplantae</taxon>
        <taxon>Streptophyta</taxon>
        <taxon>Embryophyta</taxon>
        <taxon>Tracheophyta</taxon>
        <taxon>Spermatophyta</taxon>
        <taxon>Magnoliopsida</taxon>
        <taxon>Liliopsida</taxon>
        <taxon>Zingiberales</taxon>
        <taxon>Musaceae</taxon>
        <taxon>Musa</taxon>
    </lineage>
</organism>
<accession>A0A9E7GW26</accession>
<sequence length="99" mass="11307">MNTLLTTREREREREARVLVPQVEEDPHPSHLLLFNLMFPETSPDLPSVRPTGHAGFLLPSFSNFAVLVCRPRWLLGPAQFAGQSNCHLGEERIGWWDS</sequence>
<gene>
    <name evidence="1" type="ORF">MUK42_13199</name>
</gene>
<dbReference type="OrthoDB" id="2020802at2759"/>
<evidence type="ECO:0000313" key="2">
    <source>
        <dbReference type="Proteomes" id="UP001055439"/>
    </source>
</evidence>
<dbReference type="Proteomes" id="UP001055439">
    <property type="component" value="Chromosome 8"/>
</dbReference>
<dbReference type="EMBL" id="CP097510">
    <property type="protein sequence ID" value="URE22165.1"/>
    <property type="molecule type" value="Genomic_DNA"/>
</dbReference>
<proteinExistence type="predicted"/>
<evidence type="ECO:0000313" key="1">
    <source>
        <dbReference type="EMBL" id="URE22165.1"/>
    </source>
</evidence>
<name>A0A9E7GW26_9LILI</name>